<dbReference type="Proteomes" id="UP000639772">
    <property type="component" value="Unassembled WGS sequence"/>
</dbReference>
<sequence>MAEVKSRVLVIGATGRIGRELVKASLADGHPTIAFARPSAFSYPQKSSLLHSFTPSLTPVLSSSSTVIWEMKAKAFFGEMFLTRVGQGSLNDYACLLQAVKQADVVICALPSSLILEQKILINAIKEAGCIRRFVPSEFGADPDKVQILNMDYGLYKNKAEIRRFIESEGIPYTYICCNFFMTYLLPSLVQPGCMVPPRDKLTIYGDGNSKAVFVK</sequence>
<protein>
    <recommendedName>
        <fullName evidence="1">NmrA-like domain-containing protein</fullName>
    </recommendedName>
</protein>
<dbReference type="PANTHER" id="PTHR43349">
    <property type="entry name" value="PINORESINOL REDUCTASE-RELATED"/>
    <property type="match status" value="1"/>
</dbReference>
<evidence type="ECO:0000313" key="4">
    <source>
        <dbReference type="Proteomes" id="UP000636800"/>
    </source>
</evidence>
<reference evidence="4 5" key="1">
    <citation type="journal article" date="2020" name="Nat. Food">
        <title>A phased Vanilla planifolia genome enables genetic improvement of flavour and production.</title>
        <authorList>
            <person name="Hasing T."/>
            <person name="Tang H."/>
            <person name="Brym M."/>
            <person name="Khazi F."/>
            <person name="Huang T."/>
            <person name="Chambers A.H."/>
        </authorList>
    </citation>
    <scope>NUCLEOTIDE SEQUENCE [LARGE SCALE GENOMIC DNA]</scope>
    <source>
        <tissue evidence="3">Leaf</tissue>
    </source>
</reference>
<name>A0A835RJM8_VANPL</name>
<dbReference type="PANTHER" id="PTHR43349:SF34">
    <property type="entry name" value="PINORESINOL-LARICIRESINOL REDUCTASE 3-RELATED"/>
    <property type="match status" value="1"/>
</dbReference>
<comment type="caution">
    <text evidence="3">The sequence shown here is derived from an EMBL/GenBank/DDBJ whole genome shotgun (WGS) entry which is preliminary data.</text>
</comment>
<keyword evidence="4" id="KW-1185">Reference proteome</keyword>
<dbReference type="AlphaFoldDB" id="A0A835RJM8"/>
<dbReference type="InterPro" id="IPR008030">
    <property type="entry name" value="NmrA-like"/>
</dbReference>
<dbReference type="Pfam" id="PF05368">
    <property type="entry name" value="NmrA"/>
    <property type="match status" value="1"/>
</dbReference>
<organism evidence="3 5">
    <name type="scientific">Vanilla planifolia</name>
    <name type="common">Vanilla</name>
    <dbReference type="NCBI Taxonomy" id="51239"/>
    <lineage>
        <taxon>Eukaryota</taxon>
        <taxon>Viridiplantae</taxon>
        <taxon>Streptophyta</taxon>
        <taxon>Embryophyta</taxon>
        <taxon>Tracheophyta</taxon>
        <taxon>Spermatophyta</taxon>
        <taxon>Magnoliopsida</taxon>
        <taxon>Liliopsida</taxon>
        <taxon>Asparagales</taxon>
        <taxon>Orchidaceae</taxon>
        <taxon>Vanilloideae</taxon>
        <taxon>Vanilleae</taxon>
        <taxon>Vanilla</taxon>
    </lineage>
</organism>
<dbReference type="OrthoDB" id="419598at2759"/>
<dbReference type="InterPro" id="IPR050608">
    <property type="entry name" value="NmrA-type/Isoflavone_red_sf"/>
</dbReference>
<accession>A0A835RJM8</accession>
<dbReference type="Gene3D" id="3.40.50.720">
    <property type="entry name" value="NAD(P)-binding Rossmann-like Domain"/>
    <property type="match status" value="1"/>
</dbReference>
<dbReference type="EMBL" id="JADCNM010000002">
    <property type="protein sequence ID" value="KAG0493535.1"/>
    <property type="molecule type" value="Genomic_DNA"/>
</dbReference>
<dbReference type="EMBL" id="JADCNL010000002">
    <property type="protein sequence ID" value="KAG0491505.1"/>
    <property type="molecule type" value="Genomic_DNA"/>
</dbReference>
<evidence type="ECO:0000313" key="3">
    <source>
        <dbReference type="EMBL" id="KAG0493535.1"/>
    </source>
</evidence>
<evidence type="ECO:0000259" key="1">
    <source>
        <dbReference type="Pfam" id="PF05368"/>
    </source>
</evidence>
<proteinExistence type="predicted"/>
<gene>
    <name evidence="3" type="ORF">HPP92_004529</name>
    <name evidence="2" type="ORF">HPP92_004903</name>
</gene>
<evidence type="ECO:0000313" key="2">
    <source>
        <dbReference type="EMBL" id="KAG0491505.1"/>
    </source>
</evidence>
<dbReference type="SUPFAM" id="SSF51735">
    <property type="entry name" value="NAD(P)-binding Rossmann-fold domains"/>
    <property type="match status" value="1"/>
</dbReference>
<evidence type="ECO:0000313" key="5">
    <source>
        <dbReference type="Proteomes" id="UP000639772"/>
    </source>
</evidence>
<feature type="domain" description="NmrA-like" evidence="1">
    <location>
        <begin position="5"/>
        <end position="192"/>
    </location>
</feature>
<dbReference type="Proteomes" id="UP000636800">
    <property type="component" value="Chromosome 2"/>
</dbReference>
<dbReference type="InterPro" id="IPR036291">
    <property type="entry name" value="NAD(P)-bd_dom_sf"/>
</dbReference>